<evidence type="ECO:0000313" key="1">
    <source>
        <dbReference type="EMBL" id="CAB4184604.1"/>
    </source>
</evidence>
<evidence type="ECO:0000313" key="3">
    <source>
        <dbReference type="EMBL" id="CAB4216345.1"/>
    </source>
</evidence>
<organism evidence="1">
    <name type="scientific">uncultured Caudovirales phage</name>
    <dbReference type="NCBI Taxonomy" id="2100421"/>
    <lineage>
        <taxon>Viruses</taxon>
        <taxon>Duplodnaviria</taxon>
        <taxon>Heunggongvirae</taxon>
        <taxon>Uroviricota</taxon>
        <taxon>Caudoviricetes</taxon>
        <taxon>Peduoviridae</taxon>
        <taxon>Maltschvirus</taxon>
        <taxon>Maltschvirus maltsch</taxon>
    </lineage>
</organism>
<dbReference type="EMBL" id="LR797065">
    <property type="protein sequence ID" value="CAB4184604.1"/>
    <property type="molecule type" value="Genomic_DNA"/>
</dbReference>
<dbReference type="EMBL" id="LR797184">
    <property type="protein sequence ID" value="CAB4192291.1"/>
    <property type="molecule type" value="Genomic_DNA"/>
</dbReference>
<reference evidence="1" key="1">
    <citation type="submission" date="2020-05" db="EMBL/GenBank/DDBJ databases">
        <authorList>
            <person name="Chiriac C."/>
            <person name="Salcher M."/>
            <person name="Ghai R."/>
            <person name="Kavagutti S V."/>
        </authorList>
    </citation>
    <scope>NUCLEOTIDE SEQUENCE</scope>
</reference>
<evidence type="ECO:0000313" key="4">
    <source>
        <dbReference type="EMBL" id="CAB5230427.1"/>
    </source>
</evidence>
<evidence type="ECO:0000313" key="2">
    <source>
        <dbReference type="EMBL" id="CAB4192291.1"/>
    </source>
</evidence>
<accession>A0A6J5QY99</accession>
<protein>
    <submittedName>
        <fullName evidence="1">Uncharacterized protein</fullName>
    </submittedName>
</protein>
<proteinExistence type="predicted"/>
<sequence>MSKFTNPQTNPIDGAPMAIAFEGRSAMSIAWYSTEAEAQAAAAIVVAKGSTYQGGFFDGMACGRSKGYDEKIAGVTISFAVTY</sequence>
<dbReference type="EMBL" id="LR797438">
    <property type="protein sequence ID" value="CAB4216345.1"/>
    <property type="molecule type" value="Genomic_DNA"/>
</dbReference>
<gene>
    <name evidence="1" type="ORF">UFOVP1128_24</name>
    <name evidence="2" type="ORF">UFOVP1237_22</name>
    <name evidence="3" type="ORF">UFOVP1489_40</name>
    <name evidence="4" type="ORF">UFOVP1575_19</name>
</gene>
<name>A0A6J5QY99_9CAUD</name>
<dbReference type="EMBL" id="LR798418">
    <property type="protein sequence ID" value="CAB5230427.1"/>
    <property type="molecule type" value="Genomic_DNA"/>
</dbReference>